<dbReference type="AlphaFoldDB" id="A0A239J8F1"/>
<keyword evidence="1" id="KW-0472">Membrane</keyword>
<evidence type="ECO:0000256" key="1">
    <source>
        <dbReference type="SAM" id="Phobius"/>
    </source>
</evidence>
<dbReference type="EMBL" id="FZON01000049">
    <property type="protein sequence ID" value="SNT02069.1"/>
    <property type="molecule type" value="Genomic_DNA"/>
</dbReference>
<keyword evidence="1" id="KW-1133">Transmembrane helix</keyword>
<name>A0A239J8F1_9RHOB</name>
<gene>
    <name evidence="2" type="ORF">SAMN04488078_104941</name>
</gene>
<evidence type="ECO:0000313" key="2">
    <source>
        <dbReference type="EMBL" id="SNT02069.1"/>
    </source>
</evidence>
<feature type="transmembrane region" description="Helical" evidence="1">
    <location>
        <begin position="56"/>
        <end position="75"/>
    </location>
</feature>
<dbReference type="Proteomes" id="UP000198440">
    <property type="component" value="Unassembled WGS sequence"/>
</dbReference>
<reference evidence="2 3" key="1">
    <citation type="submission" date="2017-06" db="EMBL/GenBank/DDBJ databases">
        <authorList>
            <person name="Kim H.J."/>
            <person name="Triplett B.A."/>
        </authorList>
    </citation>
    <scope>NUCLEOTIDE SEQUENCE [LARGE SCALE GENOMIC DNA]</scope>
    <source>
        <strain evidence="2 3">DSM 11445</strain>
    </source>
</reference>
<protein>
    <submittedName>
        <fullName evidence="2">Uncharacterized protein</fullName>
    </submittedName>
</protein>
<dbReference type="RefSeq" id="WP_089279587.1">
    <property type="nucleotide sequence ID" value="NZ_FZON01000049.1"/>
</dbReference>
<keyword evidence="1" id="KW-0812">Transmembrane</keyword>
<accession>A0A239J8F1</accession>
<organism evidence="2 3">
    <name type="scientific">Antarctobacter heliothermus</name>
    <dbReference type="NCBI Taxonomy" id="74033"/>
    <lineage>
        <taxon>Bacteria</taxon>
        <taxon>Pseudomonadati</taxon>
        <taxon>Pseudomonadota</taxon>
        <taxon>Alphaproteobacteria</taxon>
        <taxon>Rhodobacterales</taxon>
        <taxon>Roseobacteraceae</taxon>
        <taxon>Antarctobacter</taxon>
    </lineage>
</organism>
<sequence>MANKRAFSFVQTMLTLRRISRILWVRVALLSALSVIAALSAELLGPLIPDGPRDRFTASATLPILTILANGMLAVNRHAILTP</sequence>
<proteinExistence type="predicted"/>
<evidence type="ECO:0000313" key="3">
    <source>
        <dbReference type="Proteomes" id="UP000198440"/>
    </source>
</evidence>
<feature type="transmembrane region" description="Helical" evidence="1">
    <location>
        <begin position="23"/>
        <end position="44"/>
    </location>
</feature>